<feature type="transmembrane region" description="Helical" evidence="1">
    <location>
        <begin position="100"/>
        <end position="119"/>
    </location>
</feature>
<keyword evidence="1" id="KW-0472">Membrane</keyword>
<evidence type="ECO:0000259" key="2">
    <source>
        <dbReference type="SMART" id="SM00228"/>
    </source>
</evidence>
<dbReference type="InterPro" id="IPR001478">
    <property type="entry name" value="PDZ"/>
</dbReference>
<accession>A0ABS2Q0G7</accession>
<feature type="transmembrane region" description="Helical" evidence="1">
    <location>
        <begin position="76"/>
        <end position="93"/>
    </location>
</feature>
<feature type="transmembrane region" description="Helical" evidence="1">
    <location>
        <begin position="12"/>
        <end position="30"/>
    </location>
</feature>
<dbReference type="EMBL" id="JAFBER010000005">
    <property type="protein sequence ID" value="MBM7645022.1"/>
    <property type="molecule type" value="Genomic_DNA"/>
</dbReference>
<keyword evidence="4" id="KW-1185">Reference proteome</keyword>
<dbReference type="SUPFAM" id="SSF50156">
    <property type="entry name" value="PDZ domain-like"/>
    <property type="match status" value="1"/>
</dbReference>
<comment type="caution">
    <text evidence="3">The sequence shown here is derived from an EMBL/GenBank/DDBJ whole genome shotgun (WGS) entry which is preliminary data.</text>
</comment>
<reference evidence="3 4" key="1">
    <citation type="submission" date="2021-01" db="EMBL/GenBank/DDBJ databases">
        <title>Genomic Encyclopedia of Type Strains, Phase IV (KMG-IV): sequencing the most valuable type-strain genomes for metagenomic binning, comparative biology and taxonomic classification.</title>
        <authorList>
            <person name="Goeker M."/>
        </authorList>
    </citation>
    <scope>NUCLEOTIDE SEQUENCE [LARGE SCALE GENOMIC DNA]</scope>
    <source>
        <strain evidence="3 4">DSM 28236</strain>
    </source>
</reference>
<sequence length="396" mass="44353">MVIDILKGILTLFYNPLFYLLLIGLGLFGYQRVRRERVSFGVKVYGMFNNVFSIFIPSFIVGLIGTAVLLVTGVSVPAGMIVLMVICHLLIMLTLQLRYLSPAIILGITMIISDIIPQFKTGVSLIDGWLNDIHHVSYFSFGVLFIVSLFIESALVLIWGHKQTSPRIINSKRGKKVGAHEASHIWIVPLFFLVPMAGSVHHYGWWPLSQGTNFGFVLFPLGVGLQQLITYTLPKKAVKDTGIWLLATSAVTAVIIGAGIYWHVKALLIIGAAFAIISRLFLIFVHHYQLEKKPFFFSTKSDGLMIIGVIPGSPADRMNLKEGEIIKKVNDQTVLSEKDFYHALQLNVAYCKIDVADVNGELRFERGSVHEGDYHTIGLLFLESDRRKRYLKSKTQ</sequence>
<feature type="transmembrane region" description="Helical" evidence="1">
    <location>
        <begin position="51"/>
        <end position="70"/>
    </location>
</feature>
<proteinExistence type="predicted"/>
<feature type="transmembrane region" description="Helical" evidence="1">
    <location>
        <begin position="182"/>
        <end position="201"/>
    </location>
</feature>
<feature type="transmembrane region" description="Helical" evidence="1">
    <location>
        <begin position="139"/>
        <end position="161"/>
    </location>
</feature>
<dbReference type="SMART" id="SM00228">
    <property type="entry name" value="PDZ"/>
    <property type="match status" value="1"/>
</dbReference>
<evidence type="ECO:0000313" key="4">
    <source>
        <dbReference type="Proteomes" id="UP000808914"/>
    </source>
</evidence>
<dbReference type="Gene3D" id="2.30.42.10">
    <property type="match status" value="1"/>
</dbReference>
<evidence type="ECO:0000313" key="3">
    <source>
        <dbReference type="EMBL" id="MBM7645022.1"/>
    </source>
</evidence>
<evidence type="ECO:0000256" key="1">
    <source>
        <dbReference type="SAM" id="Phobius"/>
    </source>
</evidence>
<gene>
    <name evidence="3" type="ORF">JOD45_001231</name>
</gene>
<dbReference type="RefSeq" id="WP_205002965.1">
    <property type="nucleotide sequence ID" value="NZ_JAFBER010000005.1"/>
</dbReference>
<feature type="transmembrane region" description="Helical" evidence="1">
    <location>
        <begin position="268"/>
        <end position="288"/>
    </location>
</feature>
<dbReference type="InterPro" id="IPR036034">
    <property type="entry name" value="PDZ_sf"/>
</dbReference>
<name>A0ABS2Q0G7_9BACL</name>
<keyword evidence="1" id="KW-1133">Transmembrane helix</keyword>
<feature type="transmembrane region" description="Helical" evidence="1">
    <location>
        <begin position="243"/>
        <end position="262"/>
    </location>
</feature>
<organism evidence="3 4">
    <name type="scientific">Scopulibacillus daqui</name>
    <dbReference type="NCBI Taxonomy" id="1469162"/>
    <lineage>
        <taxon>Bacteria</taxon>
        <taxon>Bacillati</taxon>
        <taxon>Bacillota</taxon>
        <taxon>Bacilli</taxon>
        <taxon>Bacillales</taxon>
        <taxon>Sporolactobacillaceae</taxon>
        <taxon>Scopulibacillus</taxon>
    </lineage>
</organism>
<feature type="transmembrane region" description="Helical" evidence="1">
    <location>
        <begin position="213"/>
        <end position="231"/>
    </location>
</feature>
<feature type="domain" description="PDZ" evidence="2">
    <location>
        <begin position="293"/>
        <end position="359"/>
    </location>
</feature>
<dbReference type="Proteomes" id="UP000808914">
    <property type="component" value="Unassembled WGS sequence"/>
</dbReference>
<protein>
    <recommendedName>
        <fullName evidence="2">PDZ domain-containing protein</fullName>
    </recommendedName>
</protein>
<keyword evidence="1" id="KW-0812">Transmembrane</keyword>